<name>A0ABX8DIE8_9GAMM</name>
<dbReference type="InterPro" id="IPR011322">
    <property type="entry name" value="N-reg_PII-like_a/b"/>
</dbReference>
<protein>
    <submittedName>
        <fullName evidence="1">DUF3240 family protein</fullName>
    </submittedName>
</protein>
<evidence type="ECO:0000313" key="2">
    <source>
        <dbReference type="Proteomes" id="UP000676428"/>
    </source>
</evidence>
<dbReference type="RefSeq" id="WP_213683038.1">
    <property type="nucleotide sequence ID" value="NZ_CP074572.1"/>
</dbReference>
<accession>A0ABX8DIE8</accession>
<evidence type="ECO:0000313" key="1">
    <source>
        <dbReference type="EMBL" id="QVK24450.1"/>
    </source>
</evidence>
<dbReference type="Pfam" id="PF11582">
    <property type="entry name" value="DUF3240"/>
    <property type="match status" value="1"/>
</dbReference>
<proteinExistence type="predicted"/>
<gene>
    <name evidence="1" type="ORF">KHX94_08265</name>
</gene>
<dbReference type="SUPFAM" id="SSF54913">
    <property type="entry name" value="GlnB-like"/>
    <property type="match status" value="1"/>
</dbReference>
<keyword evidence="2" id="KW-1185">Reference proteome</keyword>
<organism evidence="1 2">
    <name type="scientific">Shewanella dokdonensis</name>
    <dbReference type="NCBI Taxonomy" id="712036"/>
    <lineage>
        <taxon>Bacteria</taxon>
        <taxon>Pseudomonadati</taxon>
        <taxon>Pseudomonadota</taxon>
        <taxon>Gammaproteobacteria</taxon>
        <taxon>Alteromonadales</taxon>
        <taxon>Shewanellaceae</taxon>
        <taxon>Shewanella</taxon>
    </lineage>
</organism>
<dbReference type="InterPro" id="IPR021634">
    <property type="entry name" value="DUF3240"/>
</dbReference>
<dbReference type="Gene3D" id="3.30.70.120">
    <property type="match status" value="1"/>
</dbReference>
<sequence length="103" mass="11772">MKQLLVLIAQHNIKDDIVDTLMSLDYLSGFSLVDICGFSREHSQYNLKEQVEGYREFYKFEIMHPQQSQEALLTTLAAVCQHNPCRYWIVPIASNGVLGQGQP</sequence>
<dbReference type="Proteomes" id="UP000676428">
    <property type="component" value="Chromosome"/>
</dbReference>
<reference evidence="1 2" key="1">
    <citation type="journal article" date="2012" name="Int. J. Syst. Evol. Microbiol.">
        <title>Shewanella dokdonensis sp. nov., isolated from seawater.</title>
        <authorList>
            <person name="Sung H.R."/>
            <person name="Yoon J.H."/>
            <person name="Ghim S.Y."/>
        </authorList>
    </citation>
    <scope>NUCLEOTIDE SEQUENCE [LARGE SCALE GENOMIC DNA]</scope>
    <source>
        <strain evidence="1 2">DSM 23626</strain>
    </source>
</reference>
<dbReference type="EMBL" id="CP074572">
    <property type="protein sequence ID" value="QVK24450.1"/>
    <property type="molecule type" value="Genomic_DNA"/>
</dbReference>
<dbReference type="InterPro" id="IPR015867">
    <property type="entry name" value="N-reg_PII/ATP_PRibTrfase_C"/>
</dbReference>